<dbReference type="Proteomes" id="UP000011626">
    <property type="component" value="Unassembled WGS sequence"/>
</dbReference>
<dbReference type="CDD" id="cd03257">
    <property type="entry name" value="ABC_NikE_OppD_transporters"/>
    <property type="match status" value="1"/>
</dbReference>
<dbReference type="PROSITE" id="PS00211">
    <property type="entry name" value="ABC_TRANSPORTER_1"/>
    <property type="match status" value="1"/>
</dbReference>
<dbReference type="Gene3D" id="3.40.50.300">
    <property type="entry name" value="P-loop containing nucleotide triphosphate hydrolases"/>
    <property type="match status" value="1"/>
</dbReference>
<feature type="domain" description="ABC transporter" evidence="14">
    <location>
        <begin position="13"/>
        <end position="278"/>
    </location>
</feature>
<keyword evidence="7" id="KW-0406">Ion transport</keyword>
<dbReference type="NCBIfam" id="TIGR01727">
    <property type="entry name" value="oligo_HPY"/>
    <property type="match status" value="1"/>
</dbReference>
<evidence type="ECO:0000256" key="6">
    <source>
        <dbReference type="ARBA" id="ARBA00022967"/>
    </source>
</evidence>
<dbReference type="Pfam" id="PF00005">
    <property type="entry name" value="ABC_tran"/>
    <property type="match status" value="1"/>
</dbReference>
<comment type="subcellular location">
    <subcellularLocation>
        <location evidence="1">Cell membrane</location>
        <topology evidence="1">Peripheral membrane protein</topology>
    </subcellularLocation>
</comment>
<dbReference type="EMBL" id="AOIU01000003">
    <property type="protein sequence ID" value="ELZ30549.1"/>
    <property type="molecule type" value="Genomic_DNA"/>
</dbReference>
<feature type="compositionally biased region" description="Low complexity" evidence="13">
    <location>
        <begin position="361"/>
        <end position="373"/>
    </location>
</feature>
<dbReference type="GO" id="GO:0005886">
    <property type="term" value="C:plasma membrane"/>
    <property type="evidence" value="ECO:0007669"/>
    <property type="project" value="UniProtKB-SubCell"/>
</dbReference>
<dbReference type="GO" id="GO:0016887">
    <property type="term" value="F:ATP hydrolysis activity"/>
    <property type="evidence" value="ECO:0007669"/>
    <property type="project" value="InterPro"/>
</dbReference>
<evidence type="ECO:0000256" key="13">
    <source>
        <dbReference type="SAM" id="MobiDB-lite"/>
    </source>
</evidence>
<dbReference type="InterPro" id="IPR003439">
    <property type="entry name" value="ABC_transporter-like_ATP-bd"/>
</dbReference>
<evidence type="ECO:0000256" key="4">
    <source>
        <dbReference type="ARBA" id="ARBA00022741"/>
    </source>
</evidence>
<dbReference type="FunFam" id="3.40.50.300:FF:000016">
    <property type="entry name" value="Oligopeptide ABC transporter ATP-binding component"/>
    <property type="match status" value="1"/>
</dbReference>
<name>M0D8T4_9EURY</name>
<sequence length="391" mass="41773">MNPTEPVPEDPILSVSDLSVGFEGFDGYADVVDGVDLSVGRGEVVTVVGETGCGKSVTTKAVTGLLDEPPANVSGTVAFEGTDLSTLSADERRALNGDRMGMVFQDPMSSLNPVFTVGEQLVDTLQFGGEGSAGVVEYLRRRYSRSDRADARERVLDMLREVQMPDPESVMDSYPSELSGGMCQRALVAQALLNEPDLLIADEPGTALDVTVHDQILALLSELIEDRDMSILMITHNLGVARQLSDRVYIMYGGRIVETGTTEEIFEDPKHPYTQGLIASIPQLSGGTMADGIDGSVPEYTDPPEGCRFHPRCPYADEACRTERPAFESFGDARGVECVRFASGDPGPEPTLGETKRRLNTAVDPTDAAADGGTTDRAETDGGTVGEGGER</sequence>
<organism evidence="15 16">
    <name type="scientific">Halosimplex carlsbadense 2-9-1</name>
    <dbReference type="NCBI Taxonomy" id="797114"/>
    <lineage>
        <taxon>Archaea</taxon>
        <taxon>Methanobacteriati</taxon>
        <taxon>Methanobacteriota</taxon>
        <taxon>Stenosarchaea group</taxon>
        <taxon>Halobacteria</taxon>
        <taxon>Halobacteriales</taxon>
        <taxon>Haloarculaceae</taxon>
        <taxon>Halosimplex</taxon>
    </lineage>
</organism>
<evidence type="ECO:0000313" key="15">
    <source>
        <dbReference type="EMBL" id="ELZ30549.1"/>
    </source>
</evidence>
<keyword evidence="3" id="KW-1003">Cell membrane</keyword>
<evidence type="ECO:0000256" key="9">
    <source>
        <dbReference type="ARBA" id="ARBA00038669"/>
    </source>
</evidence>
<evidence type="ECO:0000256" key="10">
    <source>
        <dbReference type="ARBA" id="ARBA00039098"/>
    </source>
</evidence>
<dbReference type="STRING" id="797114.C475_00355"/>
<keyword evidence="16" id="KW-1185">Reference proteome</keyword>
<dbReference type="GO" id="GO:0005524">
    <property type="term" value="F:ATP binding"/>
    <property type="evidence" value="ECO:0007669"/>
    <property type="project" value="UniProtKB-KW"/>
</dbReference>
<accession>M0D8T4</accession>
<dbReference type="InterPro" id="IPR027417">
    <property type="entry name" value="P-loop_NTPase"/>
</dbReference>
<dbReference type="AlphaFoldDB" id="M0D8T4"/>
<keyword evidence="5" id="KW-0067">ATP-binding</keyword>
<evidence type="ECO:0000259" key="14">
    <source>
        <dbReference type="PROSITE" id="PS50893"/>
    </source>
</evidence>
<evidence type="ECO:0000313" key="16">
    <source>
        <dbReference type="Proteomes" id="UP000011626"/>
    </source>
</evidence>
<evidence type="ECO:0000256" key="7">
    <source>
        <dbReference type="ARBA" id="ARBA00023065"/>
    </source>
</evidence>
<dbReference type="EC" id="7.2.2.11" evidence="10"/>
<evidence type="ECO:0000256" key="2">
    <source>
        <dbReference type="ARBA" id="ARBA00022448"/>
    </source>
</evidence>
<dbReference type="GO" id="GO:0015413">
    <property type="term" value="F:ABC-type nickel transporter activity"/>
    <property type="evidence" value="ECO:0007669"/>
    <property type="project" value="UniProtKB-EC"/>
</dbReference>
<dbReference type="GO" id="GO:0015833">
    <property type="term" value="P:peptide transport"/>
    <property type="evidence" value="ECO:0007669"/>
    <property type="project" value="InterPro"/>
</dbReference>
<protein>
    <recommendedName>
        <fullName evidence="11">Nickel import system ATP-binding protein NikD</fullName>
        <ecNumber evidence="10">7.2.2.11</ecNumber>
    </recommendedName>
</protein>
<evidence type="ECO:0000256" key="11">
    <source>
        <dbReference type="ARBA" id="ARBA00044143"/>
    </source>
</evidence>
<dbReference type="Pfam" id="PF08352">
    <property type="entry name" value="oligo_HPY"/>
    <property type="match status" value="1"/>
</dbReference>
<dbReference type="PANTHER" id="PTHR43297:SF13">
    <property type="entry name" value="NICKEL ABC TRANSPORTER, ATP-BINDING PROTEIN"/>
    <property type="match status" value="1"/>
</dbReference>
<dbReference type="RefSeq" id="WP_006881727.1">
    <property type="nucleotide sequence ID" value="NZ_AOIU01000003.1"/>
</dbReference>
<evidence type="ECO:0000256" key="3">
    <source>
        <dbReference type="ARBA" id="ARBA00022475"/>
    </source>
</evidence>
<keyword evidence="4" id="KW-0547">Nucleotide-binding</keyword>
<keyword evidence="2" id="KW-0813">Transport</keyword>
<proteinExistence type="predicted"/>
<feature type="region of interest" description="Disordered" evidence="13">
    <location>
        <begin position="341"/>
        <end position="391"/>
    </location>
</feature>
<dbReference type="SMART" id="SM00382">
    <property type="entry name" value="AAA"/>
    <property type="match status" value="1"/>
</dbReference>
<dbReference type="PANTHER" id="PTHR43297">
    <property type="entry name" value="OLIGOPEPTIDE TRANSPORT ATP-BINDING PROTEIN APPD"/>
    <property type="match status" value="1"/>
</dbReference>
<gene>
    <name evidence="15" type="ORF">C475_00355</name>
</gene>
<evidence type="ECO:0000256" key="12">
    <source>
        <dbReference type="ARBA" id="ARBA00048610"/>
    </source>
</evidence>
<evidence type="ECO:0000256" key="1">
    <source>
        <dbReference type="ARBA" id="ARBA00004202"/>
    </source>
</evidence>
<dbReference type="InterPro" id="IPR013563">
    <property type="entry name" value="Oligopep_ABC_C"/>
</dbReference>
<comment type="caution">
    <text evidence="15">The sequence shown here is derived from an EMBL/GenBank/DDBJ whole genome shotgun (WGS) entry which is preliminary data.</text>
</comment>
<dbReference type="InterPro" id="IPR017871">
    <property type="entry name" value="ABC_transporter-like_CS"/>
</dbReference>
<keyword evidence="8" id="KW-0472">Membrane</keyword>
<dbReference type="InterPro" id="IPR003593">
    <property type="entry name" value="AAA+_ATPase"/>
</dbReference>
<reference evidence="15 16" key="1">
    <citation type="journal article" date="2014" name="PLoS Genet.">
        <title>Phylogenetically driven sequencing of extremely halophilic archaea reveals strategies for static and dynamic osmo-response.</title>
        <authorList>
            <person name="Becker E.A."/>
            <person name="Seitzer P.M."/>
            <person name="Tritt A."/>
            <person name="Larsen D."/>
            <person name="Krusor M."/>
            <person name="Yao A.I."/>
            <person name="Wu D."/>
            <person name="Madern D."/>
            <person name="Eisen J.A."/>
            <person name="Darling A.E."/>
            <person name="Facciotti M.T."/>
        </authorList>
    </citation>
    <scope>NUCLEOTIDE SEQUENCE [LARGE SCALE GENOMIC DNA]</scope>
    <source>
        <strain evidence="15 16">2-9-1</strain>
    </source>
</reference>
<evidence type="ECO:0000256" key="8">
    <source>
        <dbReference type="ARBA" id="ARBA00023136"/>
    </source>
</evidence>
<comment type="subunit">
    <text evidence="9">The complex is composed of two ATP-binding proteins (NikD and NikE), two transmembrane proteins (NikB and NikC) and a solute-binding protein (NikA).</text>
</comment>
<comment type="catalytic activity">
    <reaction evidence="12">
        <text>Ni(2+)(out) + ATP + H2O = Ni(2+)(in) + ADP + phosphate + H(+)</text>
        <dbReference type="Rhea" id="RHEA:15557"/>
        <dbReference type="ChEBI" id="CHEBI:15377"/>
        <dbReference type="ChEBI" id="CHEBI:15378"/>
        <dbReference type="ChEBI" id="CHEBI:30616"/>
        <dbReference type="ChEBI" id="CHEBI:43474"/>
        <dbReference type="ChEBI" id="CHEBI:49786"/>
        <dbReference type="ChEBI" id="CHEBI:456216"/>
        <dbReference type="EC" id="7.2.2.11"/>
    </reaction>
    <physiologicalReaction direction="left-to-right" evidence="12">
        <dbReference type="Rhea" id="RHEA:15558"/>
    </physiologicalReaction>
</comment>
<dbReference type="PROSITE" id="PS50893">
    <property type="entry name" value="ABC_TRANSPORTER_2"/>
    <property type="match status" value="1"/>
</dbReference>
<dbReference type="InterPro" id="IPR050388">
    <property type="entry name" value="ABC_Ni/Peptide_Import"/>
</dbReference>
<evidence type="ECO:0000256" key="5">
    <source>
        <dbReference type="ARBA" id="ARBA00022840"/>
    </source>
</evidence>
<dbReference type="PATRIC" id="fig|797114.5.peg.72"/>
<dbReference type="SUPFAM" id="SSF52540">
    <property type="entry name" value="P-loop containing nucleoside triphosphate hydrolases"/>
    <property type="match status" value="1"/>
</dbReference>
<keyword evidence="6" id="KW-1278">Translocase</keyword>
<dbReference type="eggNOG" id="arCOG00181">
    <property type="taxonomic scope" value="Archaea"/>
</dbReference>